<feature type="transmembrane region" description="Helical" evidence="10">
    <location>
        <begin position="400"/>
        <end position="422"/>
    </location>
</feature>
<comment type="subcellular location">
    <subcellularLocation>
        <location evidence="1 10">Cell membrane</location>
        <topology evidence="1 10">Multi-pass membrane protein</topology>
    </subcellularLocation>
</comment>
<feature type="compositionally biased region" description="Polar residues" evidence="11">
    <location>
        <begin position="303"/>
        <end position="313"/>
    </location>
</feature>
<dbReference type="Gene3D" id="1.20.1070.10">
    <property type="entry name" value="Rhodopsin 7-helix transmembrane proteins"/>
    <property type="match status" value="1"/>
</dbReference>
<feature type="transmembrane region" description="Helical" evidence="10">
    <location>
        <begin position="267"/>
        <end position="295"/>
    </location>
</feature>
<feature type="transmembrane region" description="Helical" evidence="10">
    <location>
        <begin position="219"/>
        <end position="239"/>
    </location>
</feature>
<reference evidence="13 14" key="1">
    <citation type="submission" date="2024-02" db="EMBL/GenBank/DDBJ databases">
        <title>Chromosome-scale genome assembly of the rough periwinkle Littorina saxatilis.</title>
        <authorList>
            <person name="De Jode A."/>
            <person name="Faria R."/>
            <person name="Formenti G."/>
            <person name="Sims Y."/>
            <person name="Smith T.P."/>
            <person name="Tracey A."/>
            <person name="Wood J.M.D."/>
            <person name="Zagrodzka Z.B."/>
            <person name="Johannesson K."/>
            <person name="Butlin R.K."/>
            <person name="Leder E.H."/>
        </authorList>
    </citation>
    <scope>NUCLEOTIDE SEQUENCE [LARGE SCALE GENOMIC DNA]</scope>
    <source>
        <strain evidence="13">Snail1</strain>
        <tissue evidence="13">Muscle</tissue>
    </source>
</reference>
<dbReference type="InterPro" id="IPR017452">
    <property type="entry name" value="GPCR_Rhodpsn_7TM"/>
</dbReference>
<evidence type="ECO:0000313" key="14">
    <source>
        <dbReference type="Proteomes" id="UP001374579"/>
    </source>
</evidence>
<evidence type="ECO:0000256" key="1">
    <source>
        <dbReference type="ARBA" id="ARBA00004651"/>
    </source>
</evidence>
<proteinExistence type="inferred from homology"/>
<sequence>MAKTKFEEPPPWIMDADAISQKPQSALKEQPLLTAANLHTDQQLPNVWDVQGLQDRSTSLPTFNVIYRVMQLGNTSSGNASWHDAGNATSDDSMLRGRDEGLARIEITVLATIFALAVVGNVCVLVALGRRRKITSRMHMFILHLSVADLLVAFCNILPQLAWDITGNFRGGDVLCRVVTFLQVFVMYLSTYVLVMTAVDRYRAICYPLSNYSWTPRTVNVMIAAVYLLSALLSIPQPLLFRYQALNDAGDYDCLANFDPPWLLKAYILTFTILIYVAPFLVLVFTYGSICYTIWANQPSGAQQDDTNASSSEGKGACNEAGEMTPSSSSTPVKNGGGGQCYMTTTPVTTSAPSPRRWPGYNLHYSNGSLGGRVGRGAVVRPRAHSVRGFSRAKLKTVKLTFVVIVAYLLCWSPFFISQLWWLYDPAQEANSGVVIMLLLSSLNSCCNPWIYLAFSGNLLRHLFPCLWPCCHSPAPNLPPFMLQTPSNSPQRLEMLVFRGRKKAAGDGANTQGAGGAALVGRKRDMYGTDGVSPAQKRTASSSVQQGSLSSLLTSRLSRNTSAGARQQKQRPAMSPVALTHSPNGDTLLFFERNGHASSGLASCDQTTNTSNGLISRKNKIPVELIIQAHDEEGPVSPLGRESGSSGSNPRSPHLFKRARLHERPAEELAEAQLKWEHNMGIRGPSIS</sequence>
<feature type="compositionally biased region" description="Low complexity" evidence="11">
    <location>
        <begin position="541"/>
        <end position="551"/>
    </location>
</feature>
<dbReference type="GO" id="GO:0005000">
    <property type="term" value="F:vasopressin receptor activity"/>
    <property type="evidence" value="ECO:0007669"/>
    <property type="project" value="InterPro"/>
</dbReference>
<dbReference type="GO" id="GO:0005886">
    <property type="term" value="C:plasma membrane"/>
    <property type="evidence" value="ECO:0007669"/>
    <property type="project" value="UniProtKB-SubCell"/>
</dbReference>
<keyword evidence="2" id="KW-1003">Cell membrane</keyword>
<evidence type="ECO:0000256" key="11">
    <source>
        <dbReference type="SAM" id="MobiDB-lite"/>
    </source>
</evidence>
<dbReference type="AlphaFoldDB" id="A0AAN9GNK1"/>
<feature type="region of interest" description="Disordered" evidence="11">
    <location>
        <begin position="559"/>
        <end position="578"/>
    </location>
</feature>
<organism evidence="13 14">
    <name type="scientific">Littorina saxatilis</name>
    <dbReference type="NCBI Taxonomy" id="31220"/>
    <lineage>
        <taxon>Eukaryota</taxon>
        <taxon>Metazoa</taxon>
        <taxon>Spiralia</taxon>
        <taxon>Lophotrochozoa</taxon>
        <taxon>Mollusca</taxon>
        <taxon>Gastropoda</taxon>
        <taxon>Caenogastropoda</taxon>
        <taxon>Littorinimorpha</taxon>
        <taxon>Littorinoidea</taxon>
        <taxon>Littorinidae</taxon>
        <taxon>Littorina</taxon>
    </lineage>
</organism>
<feature type="transmembrane region" description="Helical" evidence="10">
    <location>
        <begin position="179"/>
        <end position="199"/>
    </location>
</feature>
<keyword evidence="9 10" id="KW-0807">Transducer</keyword>
<dbReference type="Pfam" id="PF00001">
    <property type="entry name" value="7tm_1"/>
    <property type="match status" value="1"/>
</dbReference>
<keyword evidence="6 10" id="KW-0472">Membrane</keyword>
<evidence type="ECO:0000256" key="9">
    <source>
        <dbReference type="ARBA" id="ARBA00023224"/>
    </source>
</evidence>
<dbReference type="PROSITE" id="PS50262">
    <property type="entry name" value="G_PROTEIN_RECEP_F1_2"/>
    <property type="match status" value="1"/>
</dbReference>
<dbReference type="PANTHER" id="PTHR24241">
    <property type="entry name" value="NEUROPEPTIDE RECEPTOR-RELATED G-PROTEIN COUPLED RECEPTOR"/>
    <property type="match status" value="1"/>
</dbReference>
<keyword evidence="14" id="KW-1185">Reference proteome</keyword>
<evidence type="ECO:0000256" key="3">
    <source>
        <dbReference type="ARBA" id="ARBA00022692"/>
    </source>
</evidence>
<keyword evidence="8 10" id="KW-0325">Glycoprotein</keyword>
<feature type="domain" description="G-protein coupled receptors family 1 profile" evidence="12">
    <location>
        <begin position="120"/>
        <end position="452"/>
    </location>
</feature>
<dbReference type="GO" id="GO:0042277">
    <property type="term" value="F:peptide binding"/>
    <property type="evidence" value="ECO:0007669"/>
    <property type="project" value="TreeGrafter"/>
</dbReference>
<gene>
    <name evidence="13" type="ORF">V1264_012480</name>
</gene>
<feature type="region of interest" description="Disordered" evidence="11">
    <location>
        <begin position="631"/>
        <end position="664"/>
    </location>
</feature>
<evidence type="ECO:0000256" key="6">
    <source>
        <dbReference type="ARBA" id="ARBA00023136"/>
    </source>
</evidence>
<evidence type="ECO:0000256" key="4">
    <source>
        <dbReference type="ARBA" id="ARBA00022989"/>
    </source>
</evidence>
<dbReference type="SMART" id="SM01381">
    <property type="entry name" value="7TM_GPCR_Srsx"/>
    <property type="match status" value="1"/>
</dbReference>
<dbReference type="CDD" id="cd15196">
    <property type="entry name" value="7tmA_Vasopressin_Oxytocin"/>
    <property type="match status" value="1"/>
</dbReference>
<dbReference type="Proteomes" id="UP001374579">
    <property type="component" value="Unassembled WGS sequence"/>
</dbReference>
<comment type="caution">
    <text evidence="13">The sequence shown here is derived from an EMBL/GenBank/DDBJ whole genome shotgun (WGS) entry which is preliminary data.</text>
</comment>
<evidence type="ECO:0000256" key="5">
    <source>
        <dbReference type="ARBA" id="ARBA00023040"/>
    </source>
</evidence>
<feature type="transmembrane region" description="Helical" evidence="10">
    <location>
        <begin position="434"/>
        <end position="455"/>
    </location>
</feature>
<name>A0AAN9GNK1_9CAEN</name>
<dbReference type="PROSITE" id="PS00237">
    <property type="entry name" value="G_PROTEIN_RECEP_F1_1"/>
    <property type="match status" value="1"/>
</dbReference>
<dbReference type="SUPFAM" id="SSF81321">
    <property type="entry name" value="Family A G protein-coupled receptor-like"/>
    <property type="match status" value="1"/>
</dbReference>
<accession>A0AAN9GNK1</accession>
<dbReference type="GO" id="GO:0032870">
    <property type="term" value="P:cellular response to hormone stimulus"/>
    <property type="evidence" value="ECO:0007669"/>
    <property type="project" value="TreeGrafter"/>
</dbReference>
<feature type="transmembrane region" description="Helical" evidence="10">
    <location>
        <begin position="107"/>
        <end position="128"/>
    </location>
</feature>
<evidence type="ECO:0000313" key="13">
    <source>
        <dbReference type="EMBL" id="KAK7113135.1"/>
    </source>
</evidence>
<evidence type="ECO:0000259" key="12">
    <source>
        <dbReference type="PROSITE" id="PS50262"/>
    </source>
</evidence>
<comment type="similarity">
    <text evidence="10">Belongs to the G-protein coupled receptor 1 family. Vasopressin/oxytocin receptor subfamily.</text>
</comment>
<evidence type="ECO:0000256" key="7">
    <source>
        <dbReference type="ARBA" id="ARBA00023170"/>
    </source>
</evidence>
<dbReference type="PRINTS" id="PR00896">
    <property type="entry name" value="VASOPRESSINR"/>
</dbReference>
<keyword evidence="4 10" id="KW-1133">Transmembrane helix</keyword>
<evidence type="ECO:0000256" key="2">
    <source>
        <dbReference type="ARBA" id="ARBA00022475"/>
    </source>
</evidence>
<protein>
    <recommendedName>
        <fullName evidence="12">G-protein coupled receptors family 1 profile domain-containing protein</fullName>
    </recommendedName>
</protein>
<feature type="region of interest" description="Disordered" evidence="11">
    <location>
        <begin position="303"/>
        <end position="336"/>
    </location>
</feature>
<keyword evidence="7 10" id="KW-0675">Receptor</keyword>
<dbReference type="InterPro" id="IPR001817">
    <property type="entry name" value="Vasoprsn_rcpt"/>
</dbReference>
<dbReference type="PRINTS" id="PR00237">
    <property type="entry name" value="GPCRRHODOPSN"/>
</dbReference>
<keyword evidence="3 10" id="KW-0812">Transmembrane</keyword>
<feature type="transmembrane region" description="Helical" evidence="10">
    <location>
        <begin position="140"/>
        <end position="159"/>
    </location>
</feature>
<dbReference type="PANTHER" id="PTHR24241:SF161">
    <property type="entry name" value="G-PROTEIN COUPLED RECEPTORS FAMILY 1 PROFILE DOMAIN-CONTAINING PROTEIN"/>
    <property type="match status" value="1"/>
</dbReference>
<keyword evidence="5 10" id="KW-0297">G-protein coupled receptor</keyword>
<evidence type="ECO:0000256" key="8">
    <source>
        <dbReference type="ARBA" id="ARBA00023180"/>
    </source>
</evidence>
<dbReference type="EMBL" id="JBAMIC010000002">
    <property type="protein sequence ID" value="KAK7113135.1"/>
    <property type="molecule type" value="Genomic_DNA"/>
</dbReference>
<evidence type="ECO:0000256" key="10">
    <source>
        <dbReference type="RuleBase" id="RU046427"/>
    </source>
</evidence>
<dbReference type="InterPro" id="IPR000276">
    <property type="entry name" value="GPCR_Rhodpsn"/>
</dbReference>
<feature type="region of interest" description="Disordered" evidence="11">
    <location>
        <begin position="526"/>
        <end position="551"/>
    </location>
</feature>